<dbReference type="Gene3D" id="3.40.50.150">
    <property type="entry name" value="Vaccinia Virus protein VP39"/>
    <property type="match status" value="1"/>
</dbReference>
<organism evidence="2">
    <name type="scientific">candidate division WWE3 bacterium</name>
    <dbReference type="NCBI Taxonomy" id="2053526"/>
    <lineage>
        <taxon>Bacteria</taxon>
        <taxon>Katanobacteria</taxon>
    </lineage>
</organism>
<keyword evidence="2" id="KW-0489">Methyltransferase</keyword>
<dbReference type="InterPro" id="IPR000241">
    <property type="entry name" value="RlmKL-like_Mtase"/>
</dbReference>
<name>A0A7C4XNV5_UNCKA</name>
<evidence type="ECO:0000259" key="1">
    <source>
        <dbReference type="Pfam" id="PF01170"/>
    </source>
</evidence>
<feature type="domain" description="Ribosomal RNA large subunit methyltransferase K/L-like methyltransferase" evidence="1">
    <location>
        <begin position="226"/>
        <end position="391"/>
    </location>
</feature>
<comment type="caution">
    <text evidence="2">The sequence shown here is derived from an EMBL/GenBank/DDBJ whole genome shotgun (WGS) entry which is preliminary data.</text>
</comment>
<proteinExistence type="predicted"/>
<dbReference type="PRINTS" id="PR00507">
    <property type="entry name" value="N12N6MTFRASE"/>
</dbReference>
<dbReference type="EMBL" id="DSRT01000161">
    <property type="protein sequence ID" value="HGW29853.1"/>
    <property type="molecule type" value="Genomic_DNA"/>
</dbReference>
<gene>
    <name evidence="2" type="ORF">ENR63_02950</name>
</gene>
<keyword evidence="2" id="KW-0808">Transferase</keyword>
<dbReference type="PANTHER" id="PTHR14911:SF13">
    <property type="entry name" value="TRNA (GUANINE(6)-N2)-METHYLTRANSFERASE THUMP3"/>
    <property type="match status" value="1"/>
</dbReference>
<dbReference type="Pfam" id="PF01170">
    <property type="entry name" value="UPF0020"/>
    <property type="match status" value="1"/>
</dbReference>
<dbReference type="SUPFAM" id="SSF53335">
    <property type="entry name" value="S-adenosyl-L-methionine-dependent methyltransferases"/>
    <property type="match status" value="1"/>
</dbReference>
<dbReference type="PANTHER" id="PTHR14911">
    <property type="entry name" value="THUMP DOMAIN-CONTAINING"/>
    <property type="match status" value="1"/>
</dbReference>
<dbReference type="GO" id="GO:0016423">
    <property type="term" value="F:tRNA (guanine) methyltransferase activity"/>
    <property type="evidence" value="ECO:0007669"/>
    <property type="project" value="TreeGrafter"/>
</dbReference>
<dbReference type="AlphaFoldDB" id="A0A7C4XNV5"/>
<dbReference type="InterPro" id="IPR029063">
    <property type="entry name" value="SAM-dependent_MTases_sf"/>
</dbReference>
<dbReference type="GO" id="GO:0030488">
    <property type="term" value="P:tRNA methylation"/>
    <property type="evidence" value="ECO:0007669"/>
    <property type="project" value="TreeGrafter"/>
</dbReference>
<sequence length="441" mass="50468">MIKMSSLKQNAYIFIPGKNWKLSLAELASFFEARKCKFKILYLSKSFLVVDCEKTLSPKFVDDLGGIIKIGKVITFIPLEIIEDAFLRRKKQAQAEIKANISANCVIDDIFKMLQKKCVFGVSVYFEDPRFFRLSREMQRFVGSHFKEELESRSIRAKFMGFPRNRELPQLTHVEVLKKGLIEKSAEILLCIGKGKAFVSNTIAVHNPFEFQKRDISRPVQRKIFSMPPRLAKIMVNLSACIPGKVLLDPFCGVGTILQEALLMRAQVIGMDINPWCVKASRANLDWLRKEYSLKNAKCKVLQGDVRSLIGYVDEETVDCIVTEPDLGPALRHFPTEFYARRIVEKLKPLFNDFLEESHKALKNGGKLVFVIPHIKTRSRVFVSMGLEEKTTALGFKLCYPFEREIFAEDGLLVEDLLGTSSFVDMGERHKIGREIHVFRK</sequence>
<protein>
    <submittedName>
        <fullName evidence="2">Methyltransferase domain-containing protein</fullName>
    </submittedName>
</protein>
<reference evidence="2" key="1">
    <citation type="journal article" date="2020" name="mSystems">
        <title>Genome- and Community-Level Interaction Insights into Carbon Utilization and Element Cycling Functions of Hydrothermarchaeota in Hydrothermal Sediment.</title>
        <authorList>
            <person name="Zhou Z."/>
            <person name="Liu Y."/>
            <person name="Xu W."/>
            <person name="Pan J."/>
            <person name="Luo Z.H."/>
            <person name="Li M."/>
        </authorList>
    </citation>
    <scope>NUCLEOTIDE SEQUENCE [LARGE SCALE GENOMIC DNA]</scope>
    <source>
        <strain evidence="2">SpSt-417</strain>
    </source>
</reference>
<accession>A0A7C4XNV5</accession>
<dbReference type="CDD" id="cd02440">
    <property type="entry name" value="AdoMet_MTases"/>
    <property type="match status" value="1"/>
</dbReference>
<evidence type="ECO:0000313" key="2">
    <source>
        <dbReference type="EMBL" id="HGW29853.1"/>
    </source>
</evidence>